<dbReference type="FunCoup" id="A0A409Y708">
    <property type="interactions" value="198"/>
</dbReference>
<evidence type="ECO:0000313" key="1">
    <source>
        <dbReference type="EMBL" id="PPQ98855.1"/>
    </source>
</evidence>
<feature type="non-terminal residue" evidence="1">
    <location>
        <position position="1"/>
    </location>
</feature>
<dbReference type="OrthoDB" id="6362633at2759"/>
<evidence type="ECO:0000313" key="2">
    <source>
        <dbReference type="Proteomes" id="UP000284706"/>
    </source>
</evidence>
<dbReference type="EMBL" id="NHYE01001090">
    <property type="protein sequence ID" value="PPQ98855.1"/>
    <property type="molecule type" value="Genomic_DNA"/>
</dbReference>
<dbReference type="Proteomes" id="UP000284706">
    <property type="component" value="Unassembled WGS sequence"/>
</dbReference>
<gene>
    <name evidence="1" type="ORF">CVT26_014331</name>
</gene>
<dbReference type="InterPro" id="IPR027417">
    <property type="entry name" value="P-loop_NTPase"/>
</dbReference>
<reference evidence="1 2" key="1">
    <citation type="journal article" date="2018" name="Evol. Lett.">
        <title>Horizontal gene cluster transfer increased hallucinogenic mushroom diversity.</title>
        <authorList>
            <person name="Reynolds H.T."/>
            <person name="Vijayakumar V."/>
            <person name="Gluck-Thaler E."/>
            <person name="Korotkin H.B."/>
            <person name="Matheny P.B."/>
            <person name="Slot J.C."/>
        </authorList>
    </citation>
    <scope>NUCLEOTIDE SEQUENCE [LARGE SCALE GENOMIC DNA]</scope>
    <source>
        <strain evidence="1 2">SRW20</strain>
    </source>
</reference>
<dbReference type="InParanoid" id="A0A409Y708"/>
<dbReference type="PANTHER" id="PTHR10285">
    <property type="entry name" value="URIDINE KINASE"/>
    <property type="match status" value="1"/>
</dbReference>
<dbReference type="Gene3D" id="3.40.50.300">
    <property type="entry name" value="P-loop containing nucleotide triphosphate hydrolases"/>
    <property type="match status" value="1"/>
</dbReference>
<sequence>DKTPSELEELAQHLVQKLQRTPAPQRLLVGVAGIPASGKSTFAVLLTERVNAILRQGSSGPSVPQESSVLESNGESHLKGYLNGVTDEGDSSKDTIQDQTILVGLDGWHLPRAQLDLFPDPKTAHDRRGIHWTFDGEGYVTFVKKLRDASNTLVVTAPSFDHALLKDPTPDAVSIYPHHRIVIIEGLYVFLAIPPWSEGGMLLDERIFIEVDVAEAKRRLVKRHVVTGVAKDAKEAEWRADENDIPNGLFIISNMFEPTWTIQSKEIVTLK</sequence>
<dbReference type="STRING" id="231916.A0A409Y708"/>
<evidence type="ECO:0008006" key="3">
    <source>
        <dbReference type="Google" id="ProtNLM"/>
    </source>
</evidence>
<protein>
    <recommendedName>
        <fullName evidence="3">Phosphoribulokinase/uridine kinase domain-containing protein</fullName>
    </recommendedName>
</protein>
<dbReference type="SUPFAM" id="SSF52540">
    <property type="entry name" value="P-loop containing nucleoside triphosphate hydrolases"/>
    <property type="match status" value="1"/>
</dbReference>
<dbReference type="AlphaFoldDB" id="A0A409Y708"/>
<name>A0A409Y708_9AGAR</name>
<accession>A0A409Y708</accession>
<organism evidence="1 2">
    <name type="scientific">Gymnopilus dilepis</name>
    <dbReference type="NCBI Taxonomy" id="231916"/>
    <lineage>
        <taxon>Eukaryota</taxon>
        <taxon>Fungi</taxon>
        <taxon>Dikarya</taxon>
        <taxon>Basidiomycota</taxon>
        <taxon>Agaricomycotina</taxon>
        <taxon>Agaricomycetes</taxon>
        <taxon>Agaricomycetidae</taxon>
        <taxon>Agaricales</taxon>
        <taxon>Agaricineae</taxon>
        <taxon>Hymenogastraceae</taxon>
        <taxon>Gymnopilus</taxon>
    </lineage>
</organism>
<keyword evidence="2" id="KW-1185">Reference proteome</keyword>
<comment type="caution">
    <text evidence="1">The sequence shown here is derived from an EMBL/GenBank/DDBJ whole genome shotgun (WGS) entry which is preliminary data.</text>
</comment>
<proteinExistence type="predicted"/>